<evidence type="ECO:0008006" key="4">
    <source>
        <dbReference type="Google" id="ProtNLM"/>
    </source>
</evidence>
<evidence type="ECO:0000256" key="1">
    <source>
        <dbReference type="SAM" id="MobiDB-lite"/>
    </source>
</evidence>
<organism evidence="2 3">
    <name type="scientific">Ramlibacter rhizophilus</name>
    <dbReference type="NCBI Taxonomy" id="1781167"/>
    <lineage>
        <taxon>Bacteria</taxon>
        <taxon>Pseudomonadati</taxon>
        <taxon>Pseudomonadota</taxon>
        <taxon>Betaproteobacteria</taxon>
        <taxon>Burkholderiales</taxon>
        <taxon>Comamonadaceae</taxon>
        <taxon>Ramlibacter</taxon>
    </lineage>
</organism>
<feature type="compositionally biased region" description="Pro residues" evidence="1">
    <location>
        <begin position="37"/>
        <end position="62"/>
    </location>
</feature>
<dbReference type="CDD" id="cd15482">
    <property type="entry name" value="Sialidase_non-viral"/>
    <property type="match status" value="1"/>
</dbReference>
<dbReference type="EMBL" id="SMLL01000001">
    <property type="protein sequence ID" value="TFZ04331.1"/>
    <property type="molecule type" value="Genomic_DNA"/>
</dbReference>
<dbReference type="PROSITE" id="PS51257">
    <property type="entry name" value="PROKAR_LIPOPROTEIN"/>
    <property type="match status" value="1"/>
</dbReference>
<gene>
    <name evidence="2" type="ORF">EZ242_00795</name>
</gene>
<keyword evidence="3" id="KW-1185">Reference proteome</keyword>
<comment type="caution">
    <text evidence="2">The sequence shown here is derived from an EMBL/GenBank/DDBJ whole genome shotgun (WGS) entry which is preliminary data.</text>
</comment>
<sequence>MSQGENKSRLHTVAALAALVLSACGGGGSGEDIAVGPPAPAPAPAPAPGPAPAPTPAPPPAPSVVAVTADTQAQPNQRYEVRAASSTTPIAITLPTQLTAGDTVAVTGVSDTPWELRLNPGQVVQTAGLPGNVAPGVTWSSHLGAQPWWWVRSSATGQVLTAGEIIGSLFVSTDGGATWNERLSDADRIWISADMTPDGRKIVAIAYDGGPFISNDSGQTWTAVSWPAFTPGIEWESVAISDDGNRILVSALGMPLQLSVDGGATWSPVAQAGSWRGVAMSGDGQRLVAVDQGGSIHTSTDGGLTWTSRTGTGDWYRVSSSDDGQLLAVAERCRGTLQVSRDAGLTWTTVNQNGSPLIANWTTTSVAGDGSSVAATATSIPCTGQPATSFDGVLLSRDGGIGFERLATTPGSDSNWRSISLSRDGNAMVAATGGTVGQRVEGQLYTSLGNRTSFGPLGAIAAGQNQSITLEYLGTGRFGVQSASGADFTTR</sequence>
<dbReference type="OrthoDB" id="9757947at2"/>
<dbReference type="Pfam" id="PF02012">
    <property type="entry name" value="BNR"/>
    <property type="match status" value="1"/>
</dbReference>
<dbReference type="RefSeq" id="WP_135283213.1">
    <property type="nucleotide sequence ID" value="NZ_SMLL01000001.1"/>
</dbReference>
<feature type="region of interest" description="Disordered" evidence="1">
    <location>
        <begin position="35"/>
        <end position="64"/>
    </location>
</feature>
<dbReference type="SUPFAM" id="SSF110296">
    <property type="entry name" value="Oligoxyloglucan reducing end-specific cellobiohydrolase"/>
    <property type="match status" value="1"/>
</dbReference>
<dbReference type="AlphaFoldDB" id="A0A4Z0BZC8"/>
<name>A0A4Z0BZC8_9BURK</name>
<evidence type="ECO:0000313" key="3">
    <source>
        <dbReference type="Proteomes" id="UP000297564"/>
    </source>
</evidence>
<accession>A0A4Z0BZC8</accession>
<proteinExistence type="predicted"/>
<evidence type="ECO:0000313" key="2">
    <source>
        <dbReference type="EMBL" id="TFZ04331.1"/>
    </source>
</evidence>
<dbReference type="Gene3D" id="2.130.10.10">
    <property type="entry name" value="YVTN repeat-like/Quinoprotein amine dehydrogenase"/>
    <property type="match status" value="2"/>
</dbReference>
<reference evidence="2 3" key="1">
    <citation type="submission" date="2019-03" db="EMBL/GenBank/DDBJ databases">
        <title>Ramlibacter rhizophilus CCTCC AB2015357, whole genome shotgun sequence.</title>
        <authorList>
            <person name="Zhang X."/>
            <person name="Feng G."/>
            <person name="Zhu H."/>
        </authorList>
    </citation>
    <scope>NUCLEOTIDE SEQUENCE [LARGE SCALE GENOMIC DNA]</scope>
    <source>
        <strain evidence="2 3">CCTCC AB2015357</strain>
    </source>
</reference>
<protein>
    <recommendedName>
        <fullName evidence="4">Exo-alpha-sialidase</fullName>
    </recommendedName>
</protein>
<dbReference type="InterPro" id="IPR015943">
    <property type="entry name" value="WD40/YVTN_repeat-like_dom_sf"/>
</dbReference>
<dbReference type="Proteomes" id="UP000297564">
    <property type="component" value="Unassembled WGS sequence"/>
</dbReference>
<dbReference type="InterPro" id="IPR002860">
    <property type="entry name" value="BNR_rpt"/>
</dbReference>